<sequence length="101" mass="11855">MESSMGEKSKKVDKLSQAQDVVDKGVIHHEKKKICTFIKEEKSREEKVKSVVSTKESERKRKESECLIENHESLKEEQLEEKEDEIVKSEETKEEMSLKIF</sequence>
<gene>
    <name evidence="1" type="ORF">M9H77_06991</name>
</gene>
<evidence type="ECO:0000313" key="2">
    <source>
        <dbReference type="Proteomes" id="UP001060085"/>
    </source>
</evidence>
<accession>A0ACC0BTT2</accession>
<comment type="caution">
    <text evidence="1">The sequence shown here is derived from an EMBL/GenBank/DDBJ whole genome shotgun (WGS) entry which is preliminary data.</text>
</comment>
<dbReference type="Proteomes" id="UP001060085">
    <property type="component" value="Linkage Group LG02"/>
</dbReference>
<protein>
    <submittedName>
        <fullName evidence="1">Uncharacterized protein</fullName>
    </submittedName>
</protein>
<evidence type="ECO:0000313" key="1">
    <source>
        <dbReference type="EMBL" id="KAI5676041.1"/>
    </source>
</evidence>
<proteinExistence type="predicted"/>
<keyword evidence="2" id="KW-1185">Reference proteome</keyword>
<organism evidence="1 2">
    <name type="scientific">Catharanthus roseus</name>
    <name type="common">Madagascar periwinkle</name>
    <name type="synonym">Vinca rosea</name>
    <dbReference type="NCBI Taxonomy" id="4058"/>
    <lineage>
        <taxon>Eukaryota</taxon>
        <taxon>Viridiplantae</taxon>
        <taxon>Streptophyta</taxon>
        <taxon>Embryophyta</taxon>
        <taxon>Tracheophyta</taxon>
        <taxon>Spermatophyta</taxon>
        <taxon>Magnoliopsida</taxon>
        <taxon>eudicotyledons</taxon>
        <taxon>Gunneridae</taxon>
        <taxon>Pentapetalae</taxon>
        <taxon>asterids</taxon>
        <taxon>lamiids</taxon>
        <taxon>Gentianales</taxon>
        <taxon>Apocynaceae</taxon>
        <taxon>Rauvolfioideae</taxon>
        <taxon>Vinceae</taxon>
        <taxon>Catharanthinae</taxon>
        <taxon>Catharanthus</taxon>
    </lineage>
</organism>
<dbReference type="EMBL" id="CM044702">
    <property type="protein sequence ID" value="KAI5676041.1"/>
    <property type="molecule type" value="Genomic_DNA"/>
</dbReference>
<name>A0ACC0BTT2_CATRO</name>
<reference evidence="2" key="1">
    <citation type="journal article" date="2023" name="Nat. Plants">
        <title>Single-cell RNA sequencing provides a high-resolution roadmap for understanding the multicellular compartmentation of specialized metabolism.</title>
        <authorList>
            <person name="Sun S."/>
            <person name="Shen X."/>
            <person name="Li Y."/>
            <person name="Li Y."/>
            <person name="Wang S."/>
            <person name="Li R."/>
            <person name="Zhang H."/>
            <person name="Shen G."/>
            <person name="Guo B."/>
            <person name="Wei J."/>
            <person name="Xu J."/>
            <person name="St-Pierre B."/>
            <person name="Chen S."/>
            <person name="Sun C."/>
        </authorList>
    </citation>
    <scope>NUCLEOTIDE SEQUENCE [LARGE SCALE GENOMIC DNA]</scope>
</reference>